<protein>
    <submittedName>
        <fullName evidence="3">Imidazolonepropionase-like amidohydrolase</fullName>
    </submittedName>
</protein>
<dbReference type="CDD" id="cd01299">
    <property type="entry name" value="Met_dep_hydrolase_A"/>
    <property type="match status" value="1"/>
</dbReference>
<reference evidence="3 4" key="1">
    <citation type="submission" date="2020-08" db="EMBL/GenBank/DDBJ databases">
        <title>Genomic Encyclopedia of Type Strains, Phase IV (KMG-IV): sequencing the most valuable type-strain genomes for metagenomic binning, comparative biology and taxonomic classification.</title>
        <authorList>
            <person name="Goeker M."/>
        </authorList>
    </citation>
    <scope>NUCLEOTIDE SEQUENCE [LARGE SCALE GENOMIC DNA]</scope>
    <source>
        <strain evidence="3 4">DSM 24163</strain>
    </source>
</reference>
<dbReference type="InterPro" id="IPR057744">
    <property type="entry name" value="OTAase-like"/>
</dbReference>
<dbReference type="Proteomes" id="UP000521199">
    <property type="component" value="Unassembled WGS sequence"/>
</dbReference>
<evidence type="ECO:0000313" key="4">
    <source>
        <dbReference type="Proteomes" id="UP000521199"/>
    </source>
</evidence>
<proteinExistence type="predicted"/>
<dbReference type="GO" id="GO:0016810">
    <property type="term" value="F:hydrolase activity, acting on carbon-nitrogen (but not peptide) bonds"/>
    <property type="evidence" value="ECO:0007669"/>
    <property type="project" value="InterPro"/>
</dbReference>
<feature type="chain" id="PRO_5031356683" evidence="1">
    <location>
        <begin position="21"/>
        <end position="438"/>
    </location>
</feature>
<feature type="signal peptide" evidence="1">
    <location>
        <begin position="1"/>
        <end position="20"/>
    </location>
</feature>
<gene>
    <name evidence="3" type="ORF">HNQ52_002085</name>
</gene>
<dbReference type="EMBL" id="JACHHP010000003">
    <property type="protein sequence ID" value="MBB5208543.1"/>
    <property type="molecule type" value="Genomic_DNA"/>
</dbReference>
<evidence type="ECO:0000259" key="2">
    <source>
        <dbReference type="Pfam" id="PF01979"/>
    </source>
</evidence>
<evidence type="ECO:0000256" key="1">
    <source>
        <dbReference type="SAM" id="SignalP"/>
    </source>
</evidence>
<dbReference type="PANTHER" id="PTHR43135">
    <property type="entry name" value="ALPHA-D-RIBOSE 1-METHYLPHOSPHONATE 5-TRIPHOSPHATE DIPHOSPHATASE"/>
    <property type="match status" value="1"/>
</dbReference>
<dbReference type="Gene3D" id="2.30.40.10">
    <property type="entry name" value="Urease, subunit C, domain 1"/>
    <property type="match status" value="1"/>
</dbReference>
<dbReference type="SUPFAM" id="SSF51556">
    <property type="entry name" value="Metallo-dependent hydrolases"/>
    <property type="match status" value="1"/>
</dbReference>
<dbReference type="Gene3D" id="3.20.20.140">
    <property type="entry name" value="Metal-dependent hydrolases"/>
    <property type="match status" value="1"/>
</dbReference>
<organism evidence="3 4">
    <name type="scientific">Chiayiivirga flava</name>
    <dbReference type="NCBI Taxonomy" id="659595"/>
    <lineage>
        <taxon>Bacteria</taxon>
        <taxon>Pseudomonadati</taxon>
        <taxon>Pseudomonadota</taxon>
        <taxon>Gammaproteobacteria</taxon>
        <taxon>Lysobacterales</taxon>
        <taxon>Lysobacteraceae</taxon>
        <taxon>Chiayiivirga</taxon>
    </lineage>
</organism>
<keyword evidence="1" id="KW-0732">Signal</keyword>
<sequence>MTSRLIAAALLLSASAAGHAETSVLRCGKLFDARSGRTLGAHTVVVREGRIAEVVAGRPDGPGYSDPGAKDTTGVFNRFDFSERTCSPGWTDLHVHLTSQSSPNSYSEGFRLNPEHYAFRAVGFAEKTLNAGFTSVRDLGGEVVLALRDSINQGLVRGPRIYAAGKSIATTGGHADPSNGINARLAHLMGPPGPTDGVVNSPDEARRAVRQRYKDGSDVIKITATGGVLSYAKSADAPQFTEDEIAAVVATAKDYGYRVAAHAHGKEGMKRAVLAGVTSIEHGTMMDKEVMNLMKQHGTWYVPTISAGRFVAEKAKIDGYFPEIVRPKAIQMGAQIQRTFATAYQAGVKIGFGTDMGVGPHGDNAREFLYMVEAGMPAGEALQAATIRAAEVLGVDDQGVIEVGKRADIIALGADPAADINAVLDVQFVMKDGVVYKD</sequence>
<dbReference type="Pfam" id="PF01979">
    <property type="entry name" value="Amidohydro_1"/>
    <property type="match status" value="1"/>
</dbReference>
<evidence type="ECO:0000313" key="3">
    <source>
        <dbReference type="EMBL" id="MBB5208543.1"/>
    </source>
</evidence>
<accession>A0A7W8D5Y7</accession>
<dbReference type="InterPro" id="IPR051781">
    <property type="entry name" value="Metallo-dep_Hydrolase"/>
</dbReference>
<keyword evidence="3" id="KW-0378">Hydrolase</keyword>
<dbReference type="AlphaFoldDB" id="A0A7W8D5Y7"/>
<dbReference type="RefSeq" id="WP_183961066.1">
    <property type="nucleotide sequence ID" value="NZ_JACHHP010000003.1"/>
</dbReference>
<dbReference type="InterPro" id="IPR011059">
    <property type="entry name" value="Metal-dep_hydrolase_composite"/>
</dbReference>
<dbReference type="InterPro" id="IPR032466">
    <property type="entry name" value="Metal_Hydrolase"/>
</dbReference>
<dbReference type="InterPro" id="IPR006680">
    <property type="entry name" value="Amidohydro-rel"/>
</dbReference>
<name>A0A7W8D5Y7_9GAMM</name>
<comment type="caution">
    <text evidence="3">The sequence shown here is derived from an EMBL/GenBank/DDBJ whole genome shotgun (WGS) entry which is preliminary data.</text>
</comment>
<dbReference type="SUPFAM" id="SSF51338">
    <property type="entry name" value="Composite domain of metallo-dependent hydrolases"/>
    <property type="match status" value="1"/>
</dbReference>
<dbReference type="PANTHER" id="PTHR43135:SF3">
    <property type="entry name" value="ALPHA-D-RIBOSE 1-METHYLPHOSPHONATE 5-TRIPHOSPHATE DIPHOSPHATASE"/>
    <property type="match status" value="1"/>
</dbReference>
<feature type="domain" description="Amidohydrolase-related" evidence="2">
    <location>
        <begin position="87"/>
        <end position="434"/>
    </location>
</feature>
<keyword evidence="4" id="KW-1185">Reference proteome</keyword>